<proteinExistence type="inferred from homology"/>
<dbReference type="Pfam" id="PF02049">
    <property type="entry name" value="FliE"/>
    <property type="match status" value="1"/>
</dbReference>
<dbReference type="OrthoDB" id="9812413at2"/>
<evidence type="ECO:0000256" key="1">
    <source>
        <dbReference type="ARBA" id="ARBA00004117"/>
    </source>
</evidence>
<evidence type="ECO:0000256" key="3">
    <source>
        <dbReference type="ARBA" id="ARBA00023143"/>
    </source>
</evidence>
<dbReference type="AlphaFoldDB" id="A0A1B1YB60"/>
<evidence type="ECO:0000256" key="2">
    <source>
        <dbReference type="ARBA" id="ARBA00009272"/>
    </source>
</evidence>
<dbReference type="HAMAP" id="MF_00724">
    <property type="entry name" value="FliE"/>
    <property type="match status" value="1"/>
</dbReference>
<comment type="similarity">
    <text evidence="2 4">Belongs to the FliE family.</text>
</comment>
<keyword evidence="6" id="KW-0282">Flagellum</keyword>
<dbReference type="RefSeq" id="WP_015358275.1">
    <property type="nucleotide sequence ID" value="NZ_CP014672.1"/>
</dbReference>
<protein>
    <recommendedName>
        <fullName evidence="4 5">Flagellar hook-basal body complex protein FliE</fullName>
    </recommendedName>
</protein>
<evidence type="ECO:0000313" key="6">
    <source>
        <dbReference type="EMBL" id="ANW98005.1"/>
    </source>
</evidence>
<dbReference type="PANTHER" id="PTHR34653:SF1">
    <property type="entry name" value="FLAGELLAR HOOK-BASAL BODY COMPLEX PROTEIN FLIE"/>
    <property type="match status" value="1"/>
</dbReference>
<evidence type="ECO:0000256" key="4">
    <source>
        <dbReference type="HAMAP-Rule" id="MF_00724"/>
    </source>
</evidence>
<dbReference type="GO" id="GO:0009425">
    <property type="term" value="C:bacterial-type flagellum basal body"/>
    <property type="evidence" value="ECO:0007669"/>
    <property type="project" value="UniProtKB-SubCell"/>
</dbReference>
<keyword evidence="6" id="KW-0969">Cilium</keyword>
<dbReference type="GO" id="GO:0071973">
    <property type="term" value="P:bacterial-type flagellum-dependent cell motility"/>
    <property type="evidence" value="ECO:0007669"/>
    <property type="project" value="InterPro"/>
</dbReference>
<evidence type="ECO:0000256" key="5">
    <source>
        <dbReference type="NCBIfam" id="TIGR00205"/>
    </source>
</evidence>
<sequence>MNVSAVSSVMDNMSVNNALNKVAEKESISFRDMLMNEIYRVSELEKEADAITSDFISGKTDNIHSVLIAAEKASIALQLMIEIRNKVIDAYNEIMRMQV</sequence>
<accession>A0A1B1YB60</accession>
<keyword evidence="6" id="KW-0966">Cell projection</keyword>
<evidence type="ECO:0000313" key="7">
    <source>
        <dbReference type="Proteomes" id="UP000092971"/>
    </source>
</evidence>
<reference evidence="6 7" key="1">
    <citation type="submission" date="2016-02" db="EMBL/GenBank/DDBJ databases">
        <title>Comparison of Clostridium stercorarium subspecies using comparative genomics and transcriptomics.</title>
        <authorList>
            <person name="Schellenberg J."/>
            <person name="Thallinger G."/>
            <person name="Levin D.B."/>
            <person name="Zhang X."/>
            <person name="Alvare G."/>
            <person name="Fristensky B."/>
            <person name="Sparling R."/>
        </authorList>
    </citation>
    <scope>NUCLEOTIDE SEQUENCE [LARGE SCALE GENOMIC DNA]</scope>
    <source>
        <strain evidence="6 7">DSM 2910</strain>
    </source>
</reference>
<organism evidence="6 7">
    <name type="scientific">Thermoclostridium stercorarium subsp. thermolacticum DSM 2910</name>
    <dbReference type="NCBI Taxonomy" id="1121336"/>
    <lineage>
        <taxon>Bacteria</taxon>
        <taxon>Bacillati</taxon>
        <taxon>Bacillota</taxon>
        <taxon>Clostridia</taxon>
        <taxon>Eubacteriales</taxon>
        <taxon>Oscillospiraceae</taxon>
        <taxon>Thermoclostridium</taxon>
    </lineage>
</organism>
<dbReference type="NCBIfam" id="TIGR00205">
    <property type="entry name" value="fliE"/>
    <property type="match status" value="1"/>
</dbReference>
<dbReference type="GO" id="GO:0003774">
    <property type="term" value="F:cytoskeletal motor activity"/>
    <property type="evidence" value="ECO:0007669"/>
    <property type="project" value="InterPro"/>
</dbReference>
<gene>
    <name evidence="4" type="primary">fliE</name>
    <name evidence="6" type="ORF">CSTERTH_02580</name>
</gene>
<name>A0A1B1YB60_THEST</name>
<dbReference type="PANTHER" id="PTHR34653">
    <property type="match status" value="1"/>
</dbReference>
<dbReference type="PRINTS" id="PR01006">
    <property type="entry name" value="FLGHOOKFLIE"/>
</dbReference>
<dbReference type="InterPro" id="IPR001624">
    <property type="entry name" value="FliE"/>
</dbReference>
<dbReference type="GO" id="GO:0005198">
    <property type="term" value="F:structural molecule activity"/>
    <property type="evidence" value="ECO:0007669"/>
    <property type="project" value="UniProtKB-UniRule"/>
</dbReference>
<dbReference type="EMBL" id="CP014672">
    <property type="protein sequence ID" value="ANW98005.1"/>
    <property type="molecule type" value="Genomic_DNA"/>
</dbReference>
<comment type="subcellular location">
    <subcellularLocation>
        <location evidence="1 4">Bacterial flagellum basal body</location>
    </subcellularLocation>
</comment>
<keyword evidence="3 4" id="KW-0975">Bacterial flagellum</keyword>
<dbReference type="Proteomes" id="UP000092971">
    <property type="component" value="Chromosome"/>
</dbReference>